<reference evidence="1" key="1">
    <citation type="journal article" date="2023" name="Mol. Phylogenet. Evol.">
        <title>Genome-scale phylogeny and comparative genomics of the fungal order Sordariales.</title>
        <authorList>
            <person name="Hensen N."/>
            <person name="Bonometti L."/>
            <person name="Westerberg I."/>
            <person name="Brannstrom I.O."/>
            <person name="Guillou S."/>
            <person name="Cros-Aarteil S."/>
            <person name="Calhoun S."/>
            <person name="Haridas S."/>
            <person name="Kuo A."/>
            <person name="Mondo S."/>
            <person name="Pangilinan J."/>
            <person name="Riley R."/>
            <person name="LaButti K."/>
            <person name="Andreopoulos B."/>
            <person name="Lipzen A."/>
            <person name="Chen C."/>
            <person name="Yan M."/>
            <person name="Daum C."/>
            <person name="Ng V."/>
            <person name="Clum A."/>
            <person name="Steindorff A."/>
            <person name="Ohm R.A."/>
            <person name="Martin F."/>
            <person name="Silar P."/>
            <person name="Natvig D.O."/>
            <person name="Lalanne C."/>
            <person name="Gautier V."/>
            <person name="Ament-Velasquez S.L."/>
            <person name="Kruys A."/>
            <person name="Hutchinson M.I."/>
            <person name="Powell A.J."/>
            <person name="Barry K."/>
            <person name="Miller A.N."/>
            <person name="Grigoriev I.V."/>
            <person name="Debuchy R."/>
            <person name="Gladieux P."/>
            <person name="Hiltunen Thoren M."/>
            <person name="Johannesson H."/>
        </authorList>
    </citation>
    <scope>NUCLEOTIDE SEQUENCE</scope>
    <source>
        <strain evidence="1">PSN243</strain>
    </source>
</reference>
<name>A0AAV9GF62_9PEZI</name>
<evidence type="ECO:0000313" key="2">
    <source>
        <dbReference type="Proteomes" id="UP001321760"/>
    </source>
</evidence>
<dbReference type="EMBL" id="MU865954">
    <property type="protein sequence ID" value="KAK4446748.1"/>
    <property type="molecule type" value="Genomic_DNA"/>
</dbReference>
<dbReference type="AlphaFoldDB" id="A0AAV9GF62"/>
<keyword evidence="2" id="KW-1185">Reference proteome</keyword>
<comment type="caution">
    <text evidence="1">The sequence shown here is derived from an EMBL/GenBank/DDBJ whole genome shotgun (WGS) entry which is preliminary data.</text>
</comment>
<reference evidence="1" key="2">
    <citation type="submission" date="2023-05" db="EMBL/GenBank/DDBJ databases">
        <authorList>
            <consortium name="Lawrence Berkeley National Laboratory"/>
            <person name="Steindorff A."/>
            <person name="Hensen N."/>
            <person name="Bonometti L."/>
            <person name="Westerberg I."/>
            <person name="Brannstrom I.O."/>
            <person name="Guillou S."/>
            <person name="Cros-Aarteil S."/>
            <person name="Calhoun S."/>
            <person name="Haridas S."/>
            <person name="Kuo A."/>
            <person name="Mondo S."/>
            <person name="Pangilinan J."/>
            <person name="Riley R."/>
            <person name="Labutti K."/>
            <person name="Andreopoulos B."/>
            <person name="Lipzen A."/>
            <person name="Chen C."/>
            <person name="Yanf M."/>
            <person name="Daum C."/>
            <person name="Ng V."/>
            <person name="Clum A."/>
            <person name="Ohm R."/>
            <person name="Martin F."/>
            <person name="Silar P."/>
            <person name="Natvig D."/>
            <person name="Lalanne C."/>
            <person name="Gautier V."/>
            <person name="Ament-Velasquez S.L."/>
            <person name="Kruys A."/>
            <person name="Hutchinson M.I."/>
            <person name="Powell A.J."/>
            <person name="Barry K."/>
            <person name="Miller A.N."/>
            <person name="Grigoriev I.V."/>
            <person name="Debuchy R."/>
            <person name="Gladieux P."/>
            <person name="Thoren M.H."/>
            <person name="Johannesson H."/>
        </authorList>
    </citation>
    <scope>NUCLEOTIDE SEQUENCE</scope>
    <source>
        <strain evidence="1">PSN243</strain>
    </source>
</reference>
<dbReference type="Proteomes" id="UP001321760">
    <property type="component" value="Unassembled WGS sequence"/>
</dbReference>
<feature type="non-terminal residue" evidence="1">
    <location>
        <position position="1"/>
    </location>
</feature>
<gene>
    <name evidence="1" type="ORF">QBC34DRAFT_304247</name>
</gene>
<sequence length="138" mass="15650">SLHRPRSDETVALHLQVTEVQCERAFIMDAEMFILRNQEGKCRLVISSKNRCTLLMPSNFFAPEFAPDKAAFPFGCPAWLVQLEGQGERKVYRYPKGLKFLDFCSADAERMFELGRIAVSQQATIGPALPFRPLSQQP</sequence>
<proteinExistence type="predicted"/>
<protein>
    <submittedName>
        <fullName evidence="1">Uncharacterized protein</fullName>
    </submittedName>
</protein>
<evidence type="ECO:0000313" key="1">
    <source>
        <dbReference type="EMBL" id="KAK4446748.1"/>
    </source>
</evidence>
<organism evidence="1 2">
    <name type="scientific">Podospora aff. communis PSN243</name>
    <dbReference type="NCBI Taxonomy" id="3040156"/>
    <lineage>
        <taxon>Eukaryota</taxon>
        <taxon>Fungi</taxon>
        <taxon>Dikarya</taxon>
        <taxon>Ascomycota</taxon>
        <taxon>Pezizomycotina</taxon>
        <taxon>Sordariomycetes</taxon>
        <taxon>Sordariomycetidae</taxon>
        <taxon>Sordariales</taxon>
        <taxon>Podosporaceae</taxon>
        <taxon>Podospora</taxon>
    </lineage>
</organism>
<accession>A0AAV9GF62</accession>